<reference evidence="2 3" key="1">
    <citation type="submission" date="2019-07" db="EMBL/GenBank/DDBJ databases">
        <title>Whole genome shotgun sequence of Microvirga aerophila NBRC 106136.</title>
        <authorList>
            <person name="Hosoyama A."/>
            <person name="Uohara A."/>
            <person name="Ohji S."/>
            <person name="Ichikawa N."/>
        </authorList>
    </citation>
    <scope>NUCLEOTIDE SEQUENCE [LARGE SCALE GENOMIC DNA]</scope>
    <source>
        <strain evidence="2 3">NBRC 106136</strain>
    </source>
</reference>
<protein>
    <recommendedName>
        <fullName evidence="1">DUF6894 domain-containing protein</fullName>
    </recommendedName>
</protein>
<dbReference type="AlphaFoldDB" id="A0A512C2Y7"/>
<feature type="domain" description="DUF6894" evidence="1">
    <location>
        <begin position="22"/>
        <end position="90"/>
    </location>
</feature>
<dbReference type="Proteomes" id="UP000321085">
    <property type="component" value="Unassembled WGS sequence"/>
</dbReference>
<evidence type="ECO:0000313" key="3">
    <source>
        <dbReference type="Proteomes" id="UP000321085"/>
    </source>
</evidence>
<dbReference type="InterPro" id="IPR054189">
    <property type="entry name" value="DUF6894"/>
</dbReference>
<evidence type="ECO:0000313" key="2">
    <source>
        <dbReference type="EMBL" id="GEO18397.1"/>
    </source>
</evidence>
<comment type="caution">
    <text evidence="2">The sequence shown here is derived from an EMBL/GenBank/DDBJ whole genome shotgun (WGS) entry which is preliminary data.</text>
</comment>
<name>A0A512C2Y7_9HYPH</name>
<accession>A0A512C2Y7</accession>
<dbReference type="RefSeq" id="WP_147022989.1">
    <property type="nucleotide sequence ID" value="NZ_BJYU01000188.1"/>
</dbReference>
<dbReference type="Pfam" id="PF21834">
    <property type="entry name" value="DUF6894"/>
    <property type="match status" value="1"/>
</dbReference>
<proteinExistence type="predicted"/>
<sequence>MRSWQTQLEPNLRFEQDNKMHRYYLHLVDRERIWEDRDGFDFPHPESARNEALRSARELWQDALTLGRDLSDHVFMIVDTEGKLHASVPFCEVLRAAEDELYGMERLAA</sequence>
<dbReference type="EMBL" id="BJYU01000188">
    <property type="protein sequence ID" value="GEO18397.1"/>
    <property type="molecule type" value="Genomic_DNA"/>
</dbReference>
<keyword evidence="3" id="KW-1185">Reference proteome</keyword>
<gene>
    <name evidence="2" type="ORF">MAE02_60930</name>
</gene>
<evidence type="ECO:0000259" key="1">
    <source>
        <dbReference type="Pfam" id="PF21834"/>
    </source>
</evidence>
<organism evidence="2 3">
    <name type="scientific">Microvirga aerophila</name>
    <dbReference type="NCBI Taxonomy" id="670291"/>
    <lineage>
        <taxon>Bacteria</taxon>
        <taxon>Pseudomonadati</taxon>
        <taxon>Pseudomonadota</taxon>
        <taxon>Alphaproteobacteria</taxon>
        <taxon>Hyphomicrobiales</taxon>
        <taxon>Methylobacteriaceae</taxon>
        <taxon>Microvirga</taxon>
    </lineage>
</organism>